<comment type="caution">
    <text evidence="1">The sequence shown here is derived from an EMBL/GenBank/DDBJ whole genome shotgun (WGS) entry which is preliminary data.</text>
</comment>
<keyword evidence="2" id="KW-1185">Reference proteome</keyword>
<proteinExistence type="predicted"/>
<accession>A0ABV7XJT1</accession>
<dbReference type="Gene3D" id="3.30.1150.10">
    <property type="match status" value="1"/>
</dbReference>
<gene>
    <name evidence="1" type="ORF">ACFONC_09625</name>
</gene>
<evidence type="ECO:0000313" key="2">
    <source>
        <dbReference type="Proteomes" id="UP001595705"/>
    </source>
</evidence>
<name>A0ABV7XJT1_9GAMM</name>
<dbReference type="SUPFAM" id="SSF74653">
    <property type="entry name" value="TolA/TonB C-terminal domain"/>
    <property type="match status" value="1"/>
</dbReference>
<dbReference type="EMBL" id="JBHRYA010000007">
    <property type="protein sequence ID" value="MFC3716412.1"/>
    <property type="molecule type" value="Genomic_DNA"/>
</dbReference>
<evidence type="ECO:0000313" key="1">
    <source>
        <dbReference type="EMBL" id="MFC3716412.1"/>
    </source>
</evidence>
<organism evidence="1 2">
    <name type="scientific">Luteimonas soli</name>
    <dbReference type="NCBI Taxonomy" id="1648966"/>
    <lineage>
        <taxon>Bacteria</taxon>
        <taxon>Pseudomonadati</taxon>
        <taxon>Pseudomonadota</taxon>
        <taxon>Gammaproteobacteria</taxon>
        <taxon>Lysobacterales</taxon>
        <taxon>Lysobacteraceae</taxon>
        <taxon>Luteimonas</taxon>
    </lineage>
</organism>
<dbReference type="Proteomes" id="UP001595705">
    <property type="component" value="Unassembled WGS sequence"/>
</dbReference>
<sequence>MAAVAIAAPKHVQAQTEASMLLTGTIEIEADGSVRGYSIDNEDKVPDHVLANIAGMVPEWRFEPVLVDGKPVSERVKMSLRMVAEPLQGGKFAIYIASAGFGRKSAARPTDSVSVREMNPPVFPEEIVRMGGKGIVYLILKIGRQGMVEDVAVEQVNLTAYASSETRMRRIRLRLAEAALEAARGWTFNAPSTGELADDEFWLARVPVDFAYVGDKQVAYGEWDAYLPGQRVRAPWLHGDDDMTGGDALAGGELQTLGIGPRLLTPLKQG</sequence>
<evidence type="ECO:0008006" key="3">
    <source>
        <dbReference type="Google" id="ProtNLM"/>
    </source>
</evidence>
<dbReference type="RefSeq" id="WP_386743539.1">
    <property type="nucleotide sequence ID" value="NZ_JBHRYA010000007.1"/>
</dbReference>
<reference evidence="2" key="1">
    <citation type="journal article" date="2019" name="Int. J. Syst. Evol. Microbiol.">
        <title>The Global Catalogue of Microorganisms (GCM) 10K type strain sequencing project: providing services to taxonomists for standard genome sequencing and annotation.</title>
        <authorList>
            <consortium name="The Broad Institute Genomics Platform"/>
            <consortium name="The Broad Institute Genome Sequencing Center for Infectious Disease"/>
            <person name="Wu L."/>
            <person name="Ma J."/>
        </authorList>
    </citation>
    <scope>NUCLEOTIDE SEQUENCE [LARGE SCALE GENOMIC DNA]</scope>
    <source>
        <strain evidence="2">KCTC 42441</strain>
    </source>
</reference>
<protein>
    <recommendedName>
        <fullName evidence="3">Energy transducer TonB</fullName>
    </recommendedName>
</protein>